<dbReference type="AlphaFoldDB" id="A0A380MIK9"/>
<name>A0A380MIK9_9GAMM</name>
<proteinExistence type="predicted"/>
<organism evidence="1 2">
    <name type="scientific">Suttonella indologenes</name>
    <dbReference type="NCBI Taxonomy" id="13276"/>
    <lineage>
        <taxon>Bacteria</taxon>
        <taxon>Pseudomonadati</taxon>
        <taxon>Pseudomonadota</taxon>
        <taxon>Gammaproteobacteria</taxon>
        <taxon>Cardiobacteriales</taxon>
        <taxon>Cardiobacteriaceae</taxon>
        <taxon>Suttonella</taxon>
    </lineage>
</organism>
<protein>
    <submittedName>
        <fullName evidence="1">Uncharacterized protein</fullName>
    </submittedName>
</protein>
<keyword evidence="2" id="KW-1185">Reference proteome</keyword>
<evidence type="ECO:0000313" key="1">
    <source>
        <dbReference type="EMBL" id="SUO89811.1"/>
    </source>
</evidence>
<accession>A0A380MIK9</accession>
<sequence>MFKRIFTAAALAKVWHCSVKSVWQIRRICILINSRADSSSASALHGFWRFVPNYCCLTNRLPPFDPELVQDVLDSMKALAADGLDQCGGNA</sequence>
<gene>
    <name evidence="1" type="ORF">NCTC10717_00003</name>
</gene>
<evidence type="ECO:0000313" key="2">
    <source>
        <dbReference type="Proteomes" id="UP000254575"/>
    </source>
</evidence>
<reference evidence="1 2" key="1">
    <citation type="submission" date="2018-06" db="EMBL/GenBank/DDBJ databases">
        <authorList>
            <consortium name="Pathogen Informatics"/>
            <person name="Doyle S."/>
        </authorList>
    </citation>
    <scope>NUCLEOTIDE SEQUENCE [LARGE SCALE GENOMIC DNA]</scope>
    <source>
        <strain evidence="1 2">NCTC10717</strain>
    </source>
</reference>
<dbReference type="EMBL" id="UHIA01000001">
    <property type="protein sequence ID" value="SUO89811.1"/>
    <property type="molecule type" value="Genomic_DNA"/>
</dbReference>
<dbReference type="Proteomes" id="UP000254575">
    <property type="component" value="Unassembled WGS sequence"/>
</dbReference>